<dbReference type="HOGENOM" id="CLU_025221_0_0_1"/>
<dbReference type="PROSITE" id="PS51157">
    <property type="entry name" value="ZF_UBR"/>
    <property type="match status" value="1"/>
</dbReference>
<feature type="compositionally biased region" description="Basic and acidic residues" evidence="5">
    <location>
        <begin position="1"/>
        <end position="13"/>
    </location>
</feature>
<keyword evidence="3" id="KW-0862">Zinc</keyword>
<dbReference type="STRING" id="135651.G0MFH5"/>
<dbReference type="OrthoDB" id="10262564at2759"/>
<evidence type="ECO:0000256" key="1">
    <source>
        <dbReference type="ARBA" id="ARBA00022723"/>
    </source>
</evidence>
<evidence type="ECO:0000256" key="4">
    <source>
        <dbReference type="PROSITE-ProRule" id="PRU00508"/>
    </source>
</evidence>
<dbReference type="AlphaFoldDB" id="G0MFH5"/>
<dbReference type="Proteomes" id="UP000008068">
    <property type="component" value="Unassembled WGS sequence"/>
</dbReference>
<evidence type="ECO:0000256" key="3">
    <source>
        <dbReference type="ARBA" id="ARBA00022833"/>
    </source>
</evidence>
<dbReference type="PANTHER" id="PTHR13513">
    <property type="entry name" value="E3 UBIQUITIN-PROTEIN LIGASE UBR7"/>
    <property type="match status" value="1"/>
</dbReference>
<proteinExistence type="predicted"/>
<dbReference type="GO" id="GO:0005737">
    <property type="term" value="C:cytoplasm"/>
    <property type="evidence" value="ECO:0007669"/>
    <property type="project" value="TreeGrafter"/>
</dbReference>
<dbReference type="InParanoid" id="G0MFH5"/>
<evidence type="ECO:0000256" key="2">
    <source>
        <dbReference type="ARBA" id="ARBA00022771"/>
    </source>
</evidence>
<dbReference type="InterPro" id="IPR047506">
    <property type="entry name" value="UBR7-like_UBR-box"/>
</dbReference>
<accession>G0MFH5</accession>
<sequence length="369" mass="41864">MENREEIEKKEESSAPDPVVPDPPATEKPTEDGADDTTVTVGEMLEELDHQEKVANMLFANQNASVCTFPEGYKPRQPLFACLTCTPAPTMAGVCYGCSLNCHDGHNIVELYTKRKFKCDCGNSKFGDKKCALYEEKDPVNEYNSYNHNYHGNFCSCDVFYPEDDSGNELLQCEICEDWFHDIHVSPTYVQYETERTENSGVECASMICTSCSKKLPFLSQLKNGKDILCHSKLNKEQIEETAEPKAFVIEHFRKKLCRCADCTRVYDLADCEFLLEEEDDITKFEKDSKDKIAAEPQPTEADEMRELVREVGMDGAQRIYEGVDTFKRKFTEFFGGSSDGGRPVSVEDVKRFTESLKADLDAKRARMQ</sequence>
<dbReference type="Pfam" id="PF02207">
    <property type="entry name" value="zf-UBR"/>
    <property type="match status" value="1"/>
</dbReference>
<gene>
    <name evidence="7" type="ORF">CAEBREN_01764</name>
</gene>
<feature type="zinc finger region" description="UBR-type" evidence="4">
    <location>
        <begin position="65"/>
        <end position="136"/>
    </location>
</feature>
<evidence type="ECO:0000313" key="8">
    <source>
        <dbReference type="Proteomes" id="UP000008068"/>
    </source>
</evidence>
<name>G0MFH5_CAEBE</name>
<dbReference type="SMART" id="SM00396">
    <property type="entry name" value="ZnF_UBR1"/>
    <property type="match status" value="1"/>
</dbReference>
<feature type="domain" description="UBR-type" evidence="6">
    <location>
        <begin position="65"/>
        <end position="136"/>
    </location>
</feature>
<dbReference type="GO" id="GO:0008270">
    <property type="term" value="F:zinc ion binding"/>
    <property type="evidence" value="ECO:0007669"/>
    <property type="project" value="UniProtKB-KW"/>
</dbReference>
<evidence type="ECO:0000313" key="7">
    <source>
        <dbReference type="EMBL" id="EGT54380.1"/>
    </source>
</evidence>
<dbReference type="eggNOG" id="KOG2752">
    <property type="taxonomic scope" value="Eukaryota"/>
</dbReference>
<evidence type="ECO:0000256" key="5">
    <source>
        <dbReference type="SAM" id="MobiDB-lite"/>
    </source>
</evidence>
<dbReference type="SUPFAM" id="SSF57903">
    <property type="entry name" value="FYVE/PHD zinc finger"/>
    <property type="match status" value="1"/>
</dbReference>
<organism evidence="8">
    <name type="scientific">Caenorhabditis brenneri</name>
    <name type="common">Nematode worm</name>
    <dbReference type="NCBI Taxonomy" id="135651"/>
    <lineage>
        <taxon>Eukaryota</taxon>
        <taxon>Metazoa</taxon>
        <taxon>Ecdysozoa</taxon>
        <taxon>Nematoda</taxon>
        <taxon>Chromadorea</taxon>
        <taxon>Rhabditida</taxon>
        <taxon>Rhabditina</taxon>
        <taxon>Rhabditomorpha</taxon>
        <taxon>Rhabditoidea</taxon>
        <taxon>Rhabditidae</taxon>
        <taxon>Peloderinae</taxon>
        <taxon>Caenorhabditis</taxon>
    </lineage>
</organism>
<keyword evidence="8" id="KW-1185">Reference proteome</keyword>
<dbReference type="InterPro" id="IPR003126">
    <property type="entry name" value="Znf_UBR"/>
</dbReference>
<evidence type="ECO:0000259" key="6">
    <source>
        <dbReference type="PROSITE" id="PS51157"/>
    </source>
</evidence>
<keyword evidence="1" id="KW-0479">Metal-binding</keyword>
<dbReference type="EMBL" id="GL379792">
    <property type="protein sequence ID" value="EGT54380.1"/>
    <property type="molecule type" value="Genomic_DNA"/>
</dbReference>
<dbReference type="OMA" id="CKKAYVA"/>
<dbReference type="InterPro" id="IPR011011">
    <property type="entry name" value="Znf_FYVE_PHD"/>
</dbReference>
<keyword evidence="2" id="KW-0863">Zinc-finger</keyword>
<dbReference type="FunCoup" id="G0MFH5">
    <property type="interactions" value="3722"/>
</dbReference>
<dbReference type="InterPro" id="IPR040204">
    <property type="entry name" value="UBR7"/>
</dbReference>
<dbReference type="PANTHER" id="PTHR13513:SF9">
    <property type="entry name" value="E3 UBIQUITIN-PROTEIN LIGASE UBR7-RELATED"/>
    <property type="match status" value="1"/>
</dbReference>
<dbReference type="CDD" id="cd19677">
    <property type="entry name" value="UBR-box_UBR7"/>
    <property type="match status" value="1"/>
</dbReference>
<feature type="region of interest" description="Disordered" evidence="5">
    <location>
        <begin position="1"/>
        <end position="36"/>
    </location>
</feature>
<dbReference type="GO" id="GO:0061630">
    <property type="term" value="F:ubiquitin protein ligase activity"/>
    <property type="evidence" value="ECO:0007669"/>
    <property type="project" value="InterPro"/>
</dbReference>
<protein>
    <recommendedName>
        <fullName evidence="6">UBR-type domain-containing protein</fullName>
    </recommendedName>
</protein>
<reference evidence="8" key="1">
    <citation type="submission" date="2011-07" db="EMBL/GenBank/DDBJ databases">
        <authorList>
            <consortium name="Caenorhabditis brenneri Sequencing and Analysis Consortium"/>
            <person name="Wilson R.K."/>
        </authorList>
    </citation>
    <scope>NUCLEOTIDE SEQUENCE [LARGE SCALE GENOMIC DNA]</scope>
    <source>
        <strain evidence="8">PB2801</strain>
    </source>
</reference>